<dbReference type="Pfam" id="PF19055">
    <property type="entry name" value="ABC2_membrane_7"/>
    <property type="match status" value="1"/>
</dbReference>
<keyword evidence="4 10" id="KW-0812">Transmembrane</keyword>
<comment type="caution">
    <text evidence="12">The sequence shown here is derived from an EMBL/GenBank/DDBJ whole genome shotgun (WGS) entry which is preliminary data.</text>
</comment>
<evidence type="ECO:0000256" key="1">
    <source>
        <dbReference type="ARBA" id="ARBA00004141"/>
    </source>
</evidence>
<evidence type="ECO:0000256" key="4">
    <source>
        <dbReference type="ARBA" id="ARBA00022692"/>
    </source>
</evidence>
<dbReference type="PANTHER" id="PTHR48041:SF78">
    <property type="entry name" value="ABC TRANSPORTER EXPRESSED IN TRACHEA, ISOFORM A"/>
    <property type="match status" value="1"/>
</dbReference>
<dbReference type="InterPro" id="IPR013525">
    <property type="entry name" value="ABC2_TM"/>
</dbReference>
<dbReference type="Gene3D" id="3.40.50.300">
    <property type="entry name" value="P-loop containing nucleotide triphosphate hydrolases"/>
    <property type="match status" value="1"/>
</dbReference>
<dbReference type="PROSITE" id="PS50893">
    <property type="entry name" value="ABC_TRANSPORTER_2"/>
    <property type="match status" value="1"/>
</dbReference>
<dbReference type="InterPro" id="IPR043926">
    <property type="entry name" value="ABCG_dom"/>
</dbReference>
<evidence type="ECO:0000313" key="12">
    <source>
        <dbReference type="EMBL" id="CAL8111537.1"/>
    </source>
</evidence>
<evidence type="ECO:0000256" key="9">
    <source>
        <dbReference type="SAM" id="MobiDB-lite"/>
    </source>
</evidence>
<keyword evidence="6" id="KW-0067">ATP-binding</keyword>
<dbReference type="Pfam" id="PF01061">
    <property type="entry name" value="ABC2_membrane"/>
    <property type="match status" value="1"/>
</dbReference>
<evidence type="ECO:0000256" key="5">
    <source>
        <dbReference type="ARBA" id="ARBA00022741"/>
    </source>
</evidence>
<dbReference type="CDD" id="cd03213">
    <property type="entry name" value="ABCG_EPDR"/>
    <property type="match status" value="1"/>
</dbReference>
<dbReference type="InterPro" id="IPR027417">
    <property type="entry name" value="P-loop_NTPase"/>
</dbReference>
<gene>
    <name evidence="12" type="ORF">ODALV1_LOCUS15129</name>
</gene>
<dbReference type="InterPro" id="IPR050352">
    <property type="entry name" value="ABCG_transporters"/>
</dbReference>
<feature type="transmembrane region" description="Helical" evidence="10">
    <location>
        <begin position="591"/>
        <end position="612"/>
    </location>
</feature>
<feature type="transmembrane region" description="Helical" evidence="10">
    <location>
        <begin position="673"/>
        <end position="695"/>
    </location>
</feature>
<dbReference type="PROSITE" id="PS00211">
    <property type="entry name" value="ABC_TRANSPORTER_1"/>
    <property type="match status" value="1"/>
</dbReference>
<sequence>MAMASCARITEQCYSGSDHPHQRGGDPSSDVIVFDDEMPIFDSNLKLVEYESRVSNARKMLVSHLPNHPPVTLEFNELNFSVRDSPSRKFGGFGPYVSKQMKSILKDASGIFKPGELTAIMGPSGAGKSTLMNILAGYKTHNVQGTISVNGKSRDLTQFRKMSCYIMQDDVLLPHLTVYESMKYAAQLKLPRKTPKSQRELVIKEILDIIGLTECQNVKASSISGGQRKRLAIALELINNPPIMFFDEPTSGLDSASCYSCVALLKALAQGGRTIIATIHQPSARIFEQFDSLYLLGGGQCLYRGPTRSVVPFVARQGLQCPPYHNPADFVIEIASGDYGDQWISILAKATALSSDSDSSGLANDCSDGASEGMEDRSITPPGKAKIFKPDVGESNYEKEVAVTLIDSEVNPKYIMTSVHDDSRLGLFSNQFFTLLRRSFLCVSRDMMLTHLRFASTVLVGLLIGAIYHDAGNDASKVFNNAGNLFFGLLFMVFSSMMSTVLTFPLERGVLIREHLNCWYSLKSYFLARTCADLPFQLFFPLLYVAITYYMTDQPQEAFRFWIVAAMHISISLVAQSLGLLIGAACHVQNAVFIGPITTIPIFLFAGFFVTLKAVPAYLRWVSWLSYARYAFQSTLTAVYGFDRDNLKCTQAYCHFKHPKKFLEQIDAVDIDVVQQSLCLLGILVVARILSYYALRLKIMVEKQ</sequence>
<evidence type="ECO:0000256" key="7">
    <source>
        <dbReference type="ARBA" id="ARBA00022989"/>
    </source>
</evidence>
<keyword evidence="13" id="KW-1185">Reference proteome</keyword>
<feature type="domain" description="ABC transporter" evidence="11">
    <location>
        <begin position="73"/>
        <end position="323"/>
    </location>
</feature>
<keyword evidence="5" id="KW-0547">Nucleotide-binding</keyword>
<feature type="transmembrane region" description="Helical" evidence="10">
    <location>
        <begin position="485"/>
        <end position="506"/>
    </location>
</feature>
<comment type="similarity">
    <text evidence="2">Belongs to the ABC transporter superfamily. ABCG family. Eye pigment precursor importer (TC 3.A.1.204) subfamily.</text>
</comment>
<feature type="transmembrane region" description="Helical" evidence="10">
    <location>
        <begin position="447"/>
        <end position="469"/>
    </location>
</feature>
<name>A0ABP1QY82_9HEXA</name>
<keyword evidence="3" id="KW-0813">Transport</keyword>
<dbReference type="InterPro" id="IPR003593">
    <property type="entry name" value="AAA+_ATPase"/>
</dbReference>
<dbReference type="InterPro" id="IPR017871">
    <property type="entry name" value="ABC_transporter-like_CS"/>
</dbReference>
<feature type="transmembrane region" description="Helical" evidence="10">
    <location>
        <begin position="526"/>
        <end position="547"/>
    </location>
</feature>
<evidence type="ECO:0000256" key="6">
    <source>
        <dbReference type="ARBA" id="ARBA00022840"/>
    </source>
</evidence>
<evidence type="ECO:0000256" key="2">
    <source>
        <dbReference type="ARBA" id="ARBA00005814"/>
    </source>
</evidence>
<dbReference type="SUPFAM" id="SSF52540">
    <property type="entry name" value="P-loop containing nucleoside triphosphate hydrolases"/>
    <property type="match status" value="1"/>
</dbReference>
<evidence type="ECO:0000256" key="8">
    <source>
        <dbReference type="ARBA" id="ARBA00023136"/>
    </source>
</evidence>
<evidence type="ECO:0000256" key="3">
    <source>
        <dbReference type="ARBA" id="ARBA00022448"/>
    </source>
</evidence>
<dbReference type="PANTHER" id="PTHR48041">
    <property type="entry name" value="ABC TRANSPORTER G FAMILY MEMBER 28"/>
    <property type="match status" value="1"/>
</dbReference>
<dbReference type="Proteomes" id="UP001642540">
    <property type="component" value="Unassembled WGS sequence"/>
</dbReference>
<feature type="transmembrane region" description="Helical" evidence="10">
    <location>
        <begin position="559"/>
        <end position="584"/>
    </location>
</feature>
<dbReference type="InterPro" id="IPR003439">
    <property type="entry name" value="ABC_transporter-like_ATP-bd"/>
</dbReference>
<feature type="region of interest" description="Disordered" evidence="9">
    <location>
        <begin position="355"/>
        <end position="381"/>
    </location>
</feature>
<reference evidence="12 13" key="1">
    <citation type="submission" date="2024-08" db="EMBL/GenBank/DDBJ databases">
        <authorList>
            <person name="Cucini C."/>
            <person name="Frati F."/>
        </authorList>
    </citation>
    <scope>NUCLEOTIDE SEQUENCE [LARGE SCALE GENOMIC DNA]</scope>
</reference>
<dbReference type="EMBL" id="CAXLJM020000046">
    <property type="protein sequence ID" value="CAL8111537.1"/>
    <property type="molecule type" value="Genomic_DNA"/>
</dbReference>
<proteinExistence type="inferred from homology"/>
<evidence type="ECO:0000313" key="13">
    <source>
        <dbReference type="Proteomes" id="UP001642540"/>
    </source>
</evidence>
<protein>
    <recommendedName>
        <fullName evidence="11">ABC transporter domain-containing protein</fullName>
    </recommendedName>
</protein>
<keyword evidence="8 10" id="KW-0472">Membrane</keyword>
<organism evidence="12 13">
    <name type="scientific">Orchesella dallaii</name>
    <dbReference type="NCBI Taxonomy" id="48710"/>
    <lineage>
        <taxon>Eukaryota</taxon>
        <taxon>Metazoa</taxon>
        <taxon>Ecdysozoa</taxon>
        <taxon>Arthropoda</taxon>
        <taxon>Hexapoda</taxon>
        <taxon>Collembola</taxon>
        <taxon>Entomobryomorpha</taxon>
        <taxon>Entomobryoidea</taxon>
        <taxon>Orchesellidae</taxon>
        <taxon>Orchesellinae</taxon>
        <taxon>Orchesella</taxon>
    </lineage>
</organism>
<comment type="subcellular location">
    <subcellularLocation>
        <location evidence="1">Membrane</location>
        <topology evidence="1">Multi-pass membrane protein</topology>
    </subcellularLocation>
</comment>
<dbReference type="SMART" id="SM00382">
    <property type="entry name" value="AAA"/>
    <property type="match status" value="1"/>
</dbReference>
<evidence type="ECO:0000256" key="10">
    <source>
        <dbReference type="SAM" id="Phobius"/>
    </source>
</evidence>
<dbReference type="Pfam" id="PF00005">
    <property type="entry name" value="ABC_tran"/>
    <property type="match status" value="1"/>
</dbReference>
<evidence type="ECO:0000259" key="11">
    <source>
        <dbReference type="PROSITE" id="PS50893"/>
    </source>
</evidence>
<keyword evidence="7 10" id="KW-1133">Transmembrane helix</keyword>
<accession>A0ABP1QY82</accession>